<reference evidence="2 3" key="1">
    <citation type="submission" date="2015-10" db="EMBL/GenBank/DDBJ databases">
        <title>Conservation of the essential genome among Caulobacter and Brevundimonas species.</title>
        <authorList>
            <person name="Scott D."/>
            <person name="Ely B."/>
        </authorList>
    </citation>
    <scope>NUCLEOTIDE SEQUENCE [LARGE SCALE GENOMIC DNA]</scope>
    <source>
        <strain evidence="2 3">CB4</strain>
    </source>
</reference>
<dbReference type="Gene3D" id="3.10.450.50">
    <property type="match status" value="2"/>
</dbReference>
<accession>A0A0P0NY76</accession>
<dbReference type="RefSeq" id="WP_062145697.1">
    <property type="nucleotide sequence ID" value="NZ_CP013002.1"/>
</dbReference>
<dbReference type="KEGG" id="chq:AQ619_06705"/>
<evidence type="ECO:0000259" key="1">
    <source>
        <dbReference type="Pfam" id="PF12680"/>
    </source>
</evidence>
<dbReference type="AlphaFoldDB" id="A0A0P0NY76"/>
<gene>
    <name evidence="2" type="ORF">AQ619_06705</name>
</gene>
<dbReference type="InterPro" id="IPR037401">
    <property type="entry name" value="SnoaL-like"/>
</dbReference>
<organism evidence="2 3">
    <name type="scientific">Caulobacter henricii</name>
    <dbReference type="NCBI Taxonomy" id="69395"/>
    <lineage>
        <taxon>Bacteria</taxon>
        <taxon>Pseudomonadati</taxon>
        <taxon>Pseudomonadota</taxon>
        <taxon>Alphaproteobacteria</taxon>
        <taxon>Caulobacterales</taxon>
        <taxon>Caulobacteraceae</taxon>
        <taxon>Caulobacter</taxon>
    </lineage>
</organism>
<dbReference type="InterPro" id="IPR032710">
    <property type="entry name" value="NTF2-like_dom_sf"/>
</dbReference>
<protein>
    <recommendedName>
        <fullName evidence="1">SnoaL-like domain-containing protein</fullName>
    </recommendedName>
</protein>
<dbReference type="Pfam" id="PF12680">
    <property type="entry name" value="SnoaL_2"/>
    <property type="match status" value="2"/>
</dbReference>
<dbReference type="SUPFAM" id="SSF54427">
    <property type="entry name" value="NTF2-like"/>
    <property type="match status" value="2"/>
</dbReference>
<dbReference type="EMBL" id="CP013002">
    <property type="protein sequence ID" value="ALL13064.1"/>
    <property type="molecule type" value="Genomic_DNA"/>
</dbReference>
<evidence type="ECO:0000313" key="2">
    <source>
        <dbReference type="EMBL" id="ALL13064.1"/>
    </source>
</evidence>
<name>A0A0P0NY76_9CAUL</name>
<feature type="domain" description="SnoaL-like" evidence="1">
    <location>
        <begin position="131"/>
        <end position="232"/>
    </location>
</feature>
<evidence type="ECO:0000313" key="3">
    <source>
        <dbReference type="Proteomes" id="UP000056905"/>
    </source>
</evidence>
<dbReference type="OrthoDB" id="1353852at2"/>
<sequence length="240" mass="27066">MTSREAQILELYEAFNNRAFDDFFARVTADVDWTNDIDDSRLIGKAALRHYTLDETTALRAEFAPIHVQVLGNSRVAVLAHQTIRSASDGSVWSETRVRHIFTLEDGLVTRMDSQRDEASQDKAVTLVLSALHRAIEDHDIEAVVALFHPEARIPESLDQGLLVGHEQIRAYFLRQFVEIQVSTRLLWVHPLPDDRADAIVHVTVHDPRGDLQWEGQVSASYRLDQGLIAEMTFALLSGS</sequence>
<keyword evidence="3" id="KW-1185">Reference proteome</keyword>
<dbReference type="STRING" id="69395.AQ619_06705"/>
<feature type="domain" description="SnoaL-like" evidence="1">
    <location>
        <begin position="10"/>
        <end position="112"/>
    </location>
</feature>
<proteinExistence type="predicted"/>
<dbReference type="Proteomes" id="UP000056905">
    <property type="component" value="Chromosome"/>
</dbReference>